<dbReference type="PIRSF" id="PIRSF017082">
    <property type="entry name" value="YflP"/>
    <property type="match status" value="1"/>
</dbReference>
<comment type="caution">
    <text evidence="3">The sequence shown here is derived from an EMBL/GenBank/DDBJ whole genome shotgun (WGS) entry which is preliminary data.</text>
</comment>
<evidence type="ECO:0000313" key="4">
    <source>
        <dbReference type="Proteomes" id="UP000529637"/>
    </source>
</evidence>
<feature type="chain" id="PRO_5030749518" evidence="2">
    <location>
        <begin position="35"/>
        <end position="334"/>
    </location>
</feature>
<comment type="similarity">
    <text evidence="1">Belongs to the UPF0065 (bug) family.</text>
</comment>
<dbReference type="InterPro" id="IPR042100">
    <property type="entry name" value="Bug_dom1"/>
</dbReference>
<dbReference type="CDD" id="cd07012">
    <property type="entry name" value="PBP2_Bug_TTT"/>
    <property type="match status" value="1"/>
</dbReference>
<dbReference type="Proteomes" id="UP000529637">
    <property type="component" value="Unassembled WGS sequence"/>
</dbReference>
<dbReference type="RefSeq" id="WP_176068740.1">
    <property type="nucleotide sequence ID" value="NZ_JABWMJ010000004.1"/>
</dbReference>
<reference evidence="3 4" key="1">
    <citation type="submission" date="2020-06" db="EMBL/GenBank/DDBJ databases">
        <title>Schlegella sp. ID0723 isolated from air conditioner.</title>
        <authorList>
            <person name="Kim D.Y."/>
            <person name="Kim D.-U."/>
        </authorList>
    </citation>
    <scope>NUCLEOTIDE SEQUENCE [LARGE SCALE GENOMIC DNA]</scope>
    <source>
        <strain evidence="3 4">ID0723</strain>
    </source>
</reference>
<accession>A0A7Y6TWJ5</accession>
<dbReference type="PANTHER" id="PTHR42928:SF5">
    <property type="entry name" value="BLR1237 PROTEIN"/>
    <property type="match status" value="1"/>
</dbReference>
<evidence type="ECO:0000313" key="3">
    <source>
        <dbReference type="EMBL" id="NUZ06092.1"/>
    </source>
</evidence>
<evidence type="ECO:0000256" key="1">
    <source>
        <dbReference type="ARBA" id="ARBA00006987"/>
    </source>
</evidence>
<dbReference type="PANTHER" id="PTHR42928">
    <property type="entry name" value="TRICARBOXYLATE-BINDING PROTEIN"/>
    <property type="match status" value="1"/>
</dbReference>
<feature type="signal peptide" evidence="2">
    <location>
        <begin position="1"/>
        <end position="34"/>
    </location>
</feature>
<protein>
    <submittedName>
        <fullName evidence="3">Tripartite tricarboxylate transporter substrate binding protein</fullName>
    </submittedName>
</protein>
<dbReference type="Pfam" id="PF03401">
    <property type="entry name" value="TctC"/>
    <property type="match status" value="1"/>
</dbReference>
<proteinExistence type="inferred from homology"/>
<dbReference type="Gene3D" id="3.40.190.10">
    <property type="entry name" value="Periplasmic binding protein-like II"/>
    <property type="match status" value="1"/>
</dbReference>
<organism evidence="3 4">
    <name type="scientific">Piscinibacter koreensis</name>
    <dbReference type="NCBI Taxonomy" id="2742824"/>
    <lineage>
        <taxon>Bacteria</taxon>
        <taxon>Pseudomonadati</taxon>
        <taxon>Pseudomonadota</taxon>
        <taxon>Betaproteobacteria</taxon>
        <taxon>Burkholderiales</taxon>
        <taxon>Sphaerotilaceae</taxon>
        <taxon>Piscinibacter</taxon>
    </lineage>
</organism>
<keyword evidence="4" id="KW-1185">Reference proteome</keyword>
<keyword evidence="2" id="KW-0732">Signal</keyword>
<dbReference type="InterPro" id="IPR005064">
    <property type="entry name" value="BUG"/>
</dbReference>
<evidence type="ECO:0000256" key="2">
    <source>
        <dbReference type="SAM" id="SignalP"/>
    </source>
</evidence>
<sequence length="334" mass="35025">MYARTRMPGARVLARWAAPLALAFGVLAAPNAHAQNSAAGEPTRLIVGFAAGGGTDVAARLVAEPLAKKLGTTIVVDNKPGGGGVLAMTELKKSAPDGRTLLMSSTGTLVMLPHLQKVPFDIQKDITYLGTVVQYPLVIVVPPQLGVRTLRDFVAYSKRNPGKLAYSSAGIGTGNHFAAEVLKKETGIDIAHVPYKSDGAALPDLMEGRVQMHVINIQVALQHIKSGKLVALAVTGASRLPDLPDVPTVAEAGYPAVEQAPWTAVIGPAGIPPDTAARISAALAEVLADPELRKKFAALGQDVAPRNPAETRTFVGREYERYKAVAAAANMKVE</sequence>
<dbReference type="AlphaFoldDB" id="A0A7Y6TWJ5"/>
<name>A0A7Y6TWJ5_9BURK</name>
<dbReference type="EMBL" id="JABWMJ010000004">
    <property type="protein sequence ID" value="NUZ06092.1"/>
    <property type="molecule type" value="Genomic_DNA"/>
</dbReference>
<dbReference type="Gene3D" id="3.40.190.150">
    <property type="entry name" value="Bordetella uptake gene, domain 1"/>
    <property type="match status" value="1"/>
</dbReference>
<dbReference type="SUPFAM" id="SSF53850">
    <property type="entry name" value="Periplasmic binding protein-like II"/>
    <property type="match status" value="1"/>
</dbReference>
<gene>
    <name evidence="3" type="ORF">HQN59_09990</name>
</gene>